<gene>
    <name evidence="1" type="ORF">METZ01_LOCUS292283</name>
</gene>
<feature type="non-terminal residue" evidence="1">
    <location>
        <position position="39"/>
    </location>
</feature>
<protein>
    <submittedName>
        <fullName evidence="1">Uncharacterized protein</fullName>
    </submittedName>
</protein>
<dbReference type="AlphaFoldDB" id="A0A382LRT9"/>
<reference evidence="1" key="1">
    <citation type="submission" date="2018-05" db="EMBL/GenBank/DDBJ databases">
        <authorList>
            <person name="Lanie J.A."/>
            <person name="Ng W.-L."/>
            <person name="Kazmierczak K.M."/>
            <person name="Andrzejewski T.M."/>
            <person name="Davidsen T.M."/>
            <person name="Wayne K.J."/>
            <person name="Tettelin H."/>
            <person name="Glass J.I."/>
            <person name="Rusch D."/>
            <person name="Podicherti R."/>
            <person name="Tsui H.-C.T."/>
            <person name="Winkler M.E."/>
        </authorList>
    </citation>
    <scope>NUCLEOTIDE SEQUENCE</scope>
</reference>
<organism evidence="1">
    <name type="scientific">marine metagenome</name>
    <dbReference type="NCBI Taxonomy" id="408172"/>
    <lineage>
        <taxon>unclassified sequences</taxon>
        <taxon>metagenomes</taxon>
        <taxon>ecological metagenomes</taxon>
    </lineage>
</organism>
<dbReference type="EMBL" id="UINC01088847">
    <property type="protein sequence ID" value="SVC39429.1"/>
    <property type="molecule type" value="Genomic_DNA"/>
</dbReference>
<name>A0A382LRT9_9ZZZZ</name>
<proteinExistence type="predicted"/>
<sequence length="39" mass="4517">MKKIYIYSYLLILSEISAQGTVEINYFYSDALQVDCGYT</sequence>
<accession>A0A382LRT9</accession>
<evidence type="ECO:0000313" key="1">
    <source>
        <dbReference type="EMBL" id="SVC39429.1"/>
    </source>
</evidence>